<dbReference type="EMBL" id="JAKJXO020000022">
    <property type="protein sequence ID" value="KAL1592038.1"/>
    <property type="molecule type" value="Genomic_DNA"/>
</dbReference>
<proteinExistence type="predicted"/>
<evidence type="ECO:0000256" key="1">
    <source>
        <dbReference type="SAM" id="MobiDB-lite"/>
    </source>
</evidence>
<evidence type="ECO:0000313" key="4">
    <source>
        <dbReference type="EMBL" id="KAL1592038.1"/>
    </source>
</evidence>
<dbReference type="PANTHER" id="PTHR34315">
    <property type="match status" value="1"/>
</dbReference>
<feature type="compositionally biased region" description="Low complexity" evidence="1">
    <location>
        <begin position="357"/>
        <end position="377"/>
    </location>
</feature>
<dbReference type="SUPFAM" id="SSF49482">
    <property type="entry name" value="Aromatic compound dioxygenase"/>
    <property type="match status" value="1"/>
</dbReference>
<comment type="caution">
    <text evidence="4">The sequence shown here is derived from an EMBL/GenBank/DDBJ whole genome shotgun (WGS) entry which is preliminary data.</text>
</comment>
<keyword evidence="5" id="KW-1185">Reference proteome</keyword>
<feature type="chain" id="PRO_5047093382" description="Intradiol ring-cleavage dioxygenases domain-containing protein" evidence="2">
    <location>
        <begin position="20"/>
        <end position="377"/>
    </location>
</feature>
<sequence>MKFSTILSAVAMLAQQSVAHPGQSQAEAQKEIQQRQDYLSANKRTLVDCADQLKARGNDAMLQARRSAKLESLRRKRSISIDKPLLKARSLEQVLNTSHRSNLTGINPETADPATLFTGNASCTLYPETTEGPYWVSGEFIRDNITEDQPGIPFIVDIQVIDVHTCEAVPQVYTELWHANTTGVYSGISSYGNGDSTDTSNLNRTALRGLWPTDKDGVVTFESIFPGHYYGRAPHIHVITHLNAKVNDNNTLSGGNITHVGQFFFDQSLITETGKTTPYNTNTQELTLNEDDGILVEESAIIDPIVEYVYLGEDISEGLFGWISFGIDTSASQNVTAAAWLTPDGGVANPEGGPRFTPSSSGSSSLPTASASALVSA</sequence>
<evidence type="ECO:0000313" key="5">
    <source>
        <dbReference type="Proteomes" id="UP001521785"/>
    </source>
</evidence>
<gene>
    <name evidence="4" type="ORF">SLS60_011630</name>
</gene>
<dbReference type="InterPro" id="IPR000627">
    <property type="entry name" value="Intradiol_dOase_C"/>
</dbReference>
<feature type="region of interest" description="Disordered" evidence="1">
    <location>
        <begin position="346"/>
        <end position="377"/>
    </location>
</feature>
<organism evidence="4 5">
    <name type="scientific">Paraconiothyrium brasiliense</name>
    <dbReference type="NCBI Taxonomy" id="300254"/>
    <lineage>
        <taxon>Eukaryota</taxon>
        <taxon>Fungi</taxon>
        <taxon>Dikarya</taxon>
        <taxon>Ascomycota</taxon>
        <taxon>Pezizomycotina</taxon>
        <taxon>Dothideomycetes</taxon>
        <taxon>Pleosporomycetidae</taxon>
        <taxon>Pleosporales</taxon>
        <taxon>Massarineae</taxon>
        <taxon>Didymosphaeriaceae</taxon>
        <taxon>Paraconiothyrium</taxon>
    </lineage>
</organism>
<name>A0ABR3QJC6_9PLEO</name>
<reference evidence="4 5" key="1">
    <citation type="submission" date="2024-02" db="EMBL/GenBank/DDBJ databases">
        <title>De novo assembly and annotation of 12 fungi associated with fruit tree decline syndrome in Ontario, Canada.</title>
        <authorList>
            <person name="Sulman M."/>
            <person name="Ellouze W."/>
            <person name="Ilyukhin E."/>
        </authorList>
    </citation>
    <scope>NUCLEOTIDE SEQUENCE [LARGE SCALE GENOMIC DNA]</scope>
    <source>
        <strain evidence="4 5">M42-189</strain>
    </source>
</reference>
<dbReference type="Proteomes" id="UP001521785">
    <property type="component" value="Unassembled WGS sequence"/>
</dbReference>
<keyword evidence="2" id="KW-0732">Signal</keyword>
<dbReference type="Gene3D" id="2.60.130.10">
    <property type="entry name" value="Aromatic compound dioxygenase"/>
    <property type="match status" value="1"/>
</dbReference>
<dbReference type="Pfam" id="PF00775">
    <property type="entry name" value="Dioxygenase_C"/>
    <property type="match status" value="1"/>
</dbReference>
<dbReference type="InterPro" id="IPR015889">
    <property type="entry name" value="Intradiol_dOase_core"/>
</dbReference>
<dbReference type="CDD" id="cd03457">
    <property type="entry name" value="intradiol_dioxygenase_like"/>
    <property type="match status" value="1"/>
</dbReference>
<feature type="domain" description="Intradiol ring-cleavage dioxygenases" evidence="3">
    <location>
        <begin position="146"/>
        <end position="233"/>
    </location>
</feature>
<dbReference type="PANTHER" id="PTHR34315:SF1">
    <property type="entry name" value="INTRADIOL RING-CLEAVAGE DIOXYGENASES DOMAIN-CONTAINING PROTEIN-RELATED"/>
    <property type="match status" value="1"/>
</dbReference>
<evidence type="ECO:0000259" key="3">
    <source>
        <dbReference type="Pfam" id="PF00775"/>
    </source>
</evidence>
<accession>A0ABR3QJC6</accession>
<evidence type="ECO:0000256" key="2">
    <source>
        <dbReference type="SAM" id="SignalP"/>
    </source>
</evidence>
<feature type="signal peptide" evidence="2">
    <location>
        <begin position="1"/>
        <end position="19"/>
    </location>
</feature>
<protein>
    <recommendedName>
        <fullName evidence="3">Intradiol ring-cleavage dioxygenases domain-containing protein</fullName>
    </recommendedName>
</protein>